<evidence type="ECO:0000313" key="3">
    <source>
        <dbReference type="EMBL" id="MFB9898152.1"/>
    </source>
</evidence>
<evidence type="ECO:0000256" key="1">
    <source>
        <dbReference type="SAM" id="MobiDB-lite"/>
    </source>
</evidence>
<feature type="region of interest" description="Disordered" evidence="1">
    <location>
        <begin position="26"/>
        <end position="48"/>
    </location>
</feature>
<dbReference type="EMBL" id="JBHLZF010000002">
    <property type="protein sequence ID" value="MFB9898152.1"/>
    <property type="molecule type" value="Genomic_DNA"/>
</dbReference>
<reference evidence="3 4" key="1">
    <citation type="submission" date="2024-09" db="EMBL/GenBank/DDBJ databases">
        <authorList>
            <person name="Sun Q."/>
            <person name="Mori K."/>
        </authorList>
    </citation>
    <scope>NUCLEOTIDE SEQUENCE [LARGE SCALE GENOMIC DNA]</scope>
    <source>
        <strain evidence="3 4">ATCC 51272</strain>
    </source>
</reference>
<dbReference type="InterPro" id="IPR003961">
    <property type="entry name" value="FN3_dom"/>
</dbReference>
<comment type="caution">
    <text evidence="3">The sequence shown here is derived from an EMBL/GenBank/DDBJ whole genome shotgun (WGS) entry which is preliminary data.</text>
</comment>
<feature type="chain" id="PRO_5046201309" description="Fibronectin type III domain protein" evidence="2">
    <location>
        <begin position="22"/>
        <end position="781"/>
    </location>
</feature>
<dbReference type="Proteomes" id="UP001589688">
    <property type="component" value="Unassembled WGS sequence"/>
</dbReference>
<dbReference type="CDD" id="cd00063">
    <property type="entry name" value="FN3"/>
    <property type="match status" value="1"/>
</dbReference>
<evidence type="ECO:0008006" key="5">
    <source>
        <dbReference type="Google" id="ProtNLM"/>
    </source>
</evidence>
<dbReference type="InterPro" id="IPR013783">
    <property type="entry name" value="Ig-like_fold"/>
</dbReference>
<keyword evidence="4" id="KW-1185">Reference proteome</keyword>
<dbReference type="InterPro" id="IPR036116">
    <property type="entry name" value="FN3_sf"/>
</dbReference>
<dbReference type="SUPFAM" id="SSF49265">
    <property type="entry name" value="Fibronectin type III"/>
    <property type="match status" value="2"/>
</dbReference>
<accession>A0ABV5ZLB4</accession>
<keyword evidence="2" id="KW-0732">Signal</keyword>
<sequence length="781" mass="87987">MKTTRHIIAMVLGLMAVTAWALAPAGPSAGGPRHSGQTPAGSPAAGGMAADSLVDDTLDMADIEPDSASLRLMEEIRRQVRDSLAQRVDGTSLSTINMFIRSYPDSVVLRWAPEDYVSWKHLNRVGYNVFREWREGNELHFDTLALALKPLTQDQMQAKYAEEDSLAMMVMGLMYGVGGLKVSDIKYEPGSMGSLLALHDDQQTTFGFAVLLSEWRRDLAEDMALRLVDRQVKKGRKYNYIVQAVENDTVMGMYFKSAYIEGVETFPYKAQPLEVTLEDSVVENNTVHLRWKNDLYSCFEVERRRKGAGAWTRITERPYMPMPEADLQESACLYNDGPLEPGTYEYRVLGHDVFGDLTLPSPVHEVHVGDNVPPAPPVLRDIFIERPDNDPSARVLAHIRWSKDTLESDFVGFMPLYYNERVNGTEWKPLCEKLLAPTDTSCTVDVTGLPTGMLVIAAYDEADNVTATIPYQIRITDMKAPEPPVNFTATVSRMGVATLTWDQPASDDVAHYDLYFANDTTHQATQRNNGTLTDNFYQDTLALDVNQRYIYYKVRAVDYSSNIGQFTPWLQVERPSLVPPSVCHLDSAWNDEQGIHMNWAIGRDAALDFHNIYRRLAGEPEWHLLDIIYQADILATGDTVMALCDNPGYNRRRRYEYAVESFNNTGISSGMSLAFSTLYKGPDVIDVPVKLMGTYESKGGETRLAWDAKPPQDEGDYYYCVYRRAQDDDIFRFLISTKADDPSLIDYNTRRGQEAEYYVIVKFADGRTSQPSNVVRVKAAL</sequence>
<gene>
    <name evidence="3" type="ORF">ACFFK8_10215</name>
</gene>
<dbReference type="Gene3D" id="2.60.40.10">
    <property type="entry name" value="Immunoglobulins"/>
    <property type="match status" value="3"/>
</dbReference>
<proteinExistence type="predicted"/>
<name>A0ABV5ZLB4_9BACT</name>
<protein>
    <recommendedName>
        <fullName evidence="5">Fibronectin type III domain protein</fullName>
    </recommendedName>
</protein>
<feature type="compositionally biased region" description="Low complexity" evidence="1">
    <location>
        <begin position="39"/>
        <end position="48"/>
    </location>
</feature>
<evidence type="ECO:0000313" key="4">
    <source>
        <dbReference type="Proteomes" id="UP001589688"/>
    </source>
</evidence>
<feature type="signal peptide" evidence="2">
    <location>
        <begin position="1"/>
        <end position="21"/>
    </location>
</feature>
<evidence type="ECO:0000256" key="2">
    <source>
        <dbReference type="SAM" id="SignalP"/>
    </source>
</evidence>
<organism evidence="3 4">
    <name type="scientific">Hallella seregens ATCC 51272</name>
    <dbReference type="NCBI Taxonomy" id="1336250"/>
    <lineage>
        <taxon>Bacteria</taxon>
        <taxon>Pseudomonadati</taxon>
        <taxon>Bacteroidota</taxon>
        <taxon>Bacteroidia</taxon>
        <taxon>Bacteroidales</taxon>
        <taxon>Prevotellaceae</taxon>
        <taxon>Hallella</taxon>
    </lineage>
</organism>
<dbReference type="RefSeq" id="WP_027952536.1">
    <property type="nucleotide sequence ID" value="NZ_JADU01000021.1"/>
</dbReference>